<evidence type="ECO:0000256" key="1">
    <source>
        <dbReference type="SAM" id="MobiDB-lite"/>
    </source>
</evidence>
<sequence length="135" mass="15445">MDDRTSRFDDATVRAVGKLSEAFETIERARGHLYAFHQLTGGADLCLEEAIDQLWAAGHTDLSQRLTTELLGRNVLPGRWTFQVVEEYDDTYYDVFREFVVEARRLTGGRRHSYEASLKEQRRTPGLAGHERGRG</sequence>
<evidence type="ECO:0000313" key="2">
    <source>
        <dbReference type="EMBL" id="GLH96248.1"/>
    </source>
</evidence>
<proteinExistence type="predicted"/>
<dbReference type="EMBL" id="BSDI01000007">
    <property type="protein sequence ID" value="GLH96248.1"/>
    <property type="molecule type" value="Genomic_DNA"/>
</dbReference>
<gene>
    <name evidence="2" type="ORF">Pa4123_15220</name>
</gene>
<name>A0ABQ5QNK3_9ACTN</name>
<protein>
    <submittedName>
        <fullName evidence="2">Uncharacterized protein</fullName>
    </submittedName>
</protein>
<dbReference type="Proteomes" id="UP001144280">
    <property type="component" value="Unassembled WGS sequence"/>
</dbReference>
<dbReference type="RefSeq" id="WP_281893422.1">
    <property type="nucleotide sequence ID" value="NZ_BSDI01000007.1"/>
</dbReference>
<organism evidence="2 3">
    <name type="scientific">Phytohabitans aurantiacus</name>
    <dbReference type="NCBI Taxonomy" id="3016789"/>
    <lineage>
        <taxon>Bacteria</taxon>
        <taxon>Bacillati</taxon>
        <taxon>Actinomycetota</taxon>
        <taxon>Actinomycetes</taxon>
        <taxon>Micromonosporales</taxon>
        <taxon>Micromonosporaceae</taxon>
    </lineage>
</organism>
<evidence type="ECO:0000313" key="3">
    <source>
        <dbReference type="Proteomes" id="UP001144280"/>
    </source>
</evidence>
<accession>A0ABQ5QNK3</accession>
<keyword evidence="3" id="KW-1185">Reference proteome</keyword>
<feature type="region of interest" description="Disordered" evidence="1">
    <location>
        <begin position="115"/>
        <end position="135"/>
    </location>
</feature>
<comment type="caution">
    <text evidence="2">The sequence shown here is derived from an EMBL/GenBank/DDBJ whole genome shotgun (WGS) entry which is preliminary data.</text>
</comment>
<reference evidence="2" key="1">
    <citation type="submission" date="2022-12" db="EMBL/GenBank/DDBJ databases">
        <title>New Phytohabitans aurantiacus sp. RD004123 nov., an actinomycete isolated from soil.</title>
        <authorList>
            <person name="Triningsih D.W."/>
            <person name="Harunari E."/>
            <person name="Igarashi Y."/>
        </authorList>
    </citation>
    <scope>NUCLEOTIDE SEQUENCE</scope>
    <source>
        <strain evidence="2">RD004123</strain>
    </source>
</reference>